<reference evidence="2 3" key="1">
    <citation type="submission" date="2016-10" db="EMBL/GenBank/DDBJ databases">
        <authorList>
            <person name="de Groot N.N."/>
        </authorList>
    </citation>
    <scope>NUCLEOTIDE SEQUENCE [LARGE SCALE GENOMIC DNA]</scope>
    <source>
        <strain evidence="2 3">ML2</strain>
    </source>
</reference>
<protein>
    <submittedName>
        <fullName evidence="2">Pyridoxamine 5'-phosphate oxidase</fullName>
    </submittedName>
</protein>
<sequence length="148" mass="16761">MSKESCIQMVKDNHFCVLSTSKNNLPNSSLMLYLSNEEGNTLYMVTRKGSLKHTNVVENPEVSLLIDTRENSKTSYSSVRALTVYGKAFIIADQEEENALFNLLTEKHPDLSVFSKLKDACIIKVTVNKFLYLDGIEDAKYYTLPESH</sequence>
<organism evidence="2 3">
    <name type="scientific">Proteiniclasticum ruminis</name>
    <dbReference type="NCBI Taxonomy" id="398199"/>
    <lineage>
        <taxon>Bacteria</taxon>
        <taxon>Bacillati</taxon>
        <taxon>Bacillota</taxon>
        <taxon>Clostridia</taxon>
        <taxon>Eubacteriales</taxon>
        <taxon>Clostridiaceae</taxon>
        <taxon>Proteiniclasticum</taxon>
    </lineage>
</organism>
<evidence type="ECO:0000259" key="1">
    <source>
        <dbReference type="Pfam" id="PF01243"/>
    </source>
</evidence>
<dbReference type="Gene3D" id="2.30.110.10">
    <property type="entry name" value="Electron Transport, Fmn-binding Protein, Chain A"/>
    <property type="match status" value="1"/>
</dbReference>
<dbReference type="OrthoDB" id="3255142at2"/>
<dbReference type="STRING" id="398199.SAMN05421804_103112"/>
<name>A0A1I5DF47_9CLOT</name>
<dbReference type="RefSeq" id="WP_074912514.1">
    <property type="nucleotide sequence ID" value="NZ_FOVK01000009.1"/>
</dbReference>
<dbReference type="AlphaFoldDB" id="A0A1I5DF47"/>
<dbReference type="Pfam" id="PF01243">
    <property type="entry name" value="PNPOx_N"/>
    <property type="match status" value="1"/>
</dbReference>
<evidence type="ECO:0000313" key="2">
    <source>
        <dbReference type="EMBL" id="SFN97812.1"/>
    </source>
</evidence>
<feature type="domain" description="Pyridoxamine 5'-phosphate oxidase N-terminal" evidence="1">
    <location>
        <begin position="8"/>
        <end position="130"/>
    </location>
</feature>
<gene>
    <name evidence="2" type="ORF">SAMN04488695_10930</name>
</gene>
<dbReference type="Proteomes" id="UP000181899">
    <property type="component" value="Unassembled WGS sequence"/>
</dbReference>
<dbReference type="InterPro" id="IPR011576">
    <property type="entry name" value="Pyridox_Oxase_N"/>
</dbReference>
<evidence type="ECO:0000313" key="3">
    <source>
        <dbReference type="Proteomes" id="UP000181899"/>
    </source>
</evidence>
<dbReference type="InterPro" id="IPR012349">
    <property type="entry name" value="Split_barrel_FMN-bd"/>
</dbReference>
<proteinExistence type="predicted"/>
<accession>A0A1I5DF47</accession>
<dbReference type="EMBL" id="FOVK01000009">
    <property type="protein sequence ID" value="SFN97812.1"/>
    <property type="molecule type" value="Genomic_DNA"/>
</dbReference>
<dbReference type="SUPFAM" id="SSF50475">
    <property type="entry name" value="FMN-binding split barrel"/>
    <property type="match status" value="1"/>
</dbReference>
<keyword evidence="3" id="KW-1185">Reference proteome</keyword>